<dbReference type="GO" id="GO:0006508">
    <property type="term" value="P:proteolysis"/>
    <property type="evidence" value="ECO:0007669"/>
    <property type="project" value="InterPro"/>
</dbReference>
<keyword evidence="6" id="KW-1185">Reference proteome</keyword>
<dbReference type="Gene3D" id="2.120.10.30">
    <property type="entry name" value="TolB, C-terminal domain"/>
    <property type="match status" value="2"/>
</dbReference>
<dbReference type="PANTHER" id="PTHR42776:SF4">
    <property type="entry name" value="ACYLAMINO-ACID-RELEASING ENZYME"/>
    <property type="match status" value="1"/>
</dbReference>
<proteinExistence type="predicted"/>
<dbReference type="EMBL" id="BMMZ01000003">
    <property type="protein sequence ID" value="GGL57235.1"/>
    <property type="molecule type" value="Genomic_DNA"/>
</dbReference>
<evidence type="ECO:0000256" key="2">
    <source>
        <dbReference type="ARBA" id="ARBA00022825"/>
    </source>
</evidence>
<dbReference type="Pfam" id="PF07676">
    <property type="entry name" value="PD40"/>
    <property type="match status" value="4"/>
</dbReference>
<dbReference type="InterPro" id="IPR011042">
    <property type="entry name" value="6-blade_b-propeller_TolB-like"/>
</dbReference>
<keyword evidence="2" id="KW-0645">Protease</keyword>
<dbReference type="InterPro" id="IPR029058">
    <property type="entry name" value="AB_hydrolase_fold"/>
</dbReference>
<feature type="domain" description="Peptidase S9 prolyl oligopeptidase catalytic" evidence="4">
    <location>
        <begin position="442"/>
        <end position="647"/>
    </location>
</feature>
<keyword evidence="2" id="KW-0720">Serine protease</keyword>
<sequence length="651" mass="68410">MTDSPALRPLIIDDLYRIQTPTSPTITPDGSRAVYVLQRSDRDSDSNQTLLCSVGPGHPAAPLTDGPADSSPAVSPDGRSVAFLRTTDGVPQLAVVSIDGDQVRTITDLALGAGSPHWSPDGSLIVFSAPVEPEGRQENAPIVADRLNFKADGTGRYGARTTHVHAVEVATGAVRRLTAGDWHAGTPVVSPDGTMIAFTARAEPDADLEMTSCAYVLPLSGGEPERIGQTRFVGGPLLWLADSDAVVAVGRADEQIGNSRLIVLDLGGAPDRDLTAALDRNVMPGGSAAYPGAAPALTPDGREIIFCLRDRGWTHAYRIPVTGGPAEPLLTGDQQVVKGLAVAAGAAVAVAVVADDQSFGEMIFVRLGDGGRQPVTRLTMESLDGTAPLPFEQRLFTISDGTTVHGWLLRPPGLEGPAPLLLDVHGGPHNAWTGVADAVHLYQQVLAGRGWNVLILNPRGSDGYGEDFMRAVVGGWGAADRADFIEPIDQLIAEGLVDPDRVAITGYSYGGFTTCYLTAHTDRFAAAIAGGVVCDLNAQLGASDLGLELTSVFGGADPVTDQEKLIAASPIGSVGKVTAPTLLLHGAEDHRCPVNQGERWFGALRAQRVPTSLVIYPGGAHGFVISGPPSHRSDYNHRVVDWLDRYMPELP</sequence>
<dbReference type="Proteomes" id="UP000613840">
    <property type="component" value="Unassembled WGS sequence"/>
</dbReference>
<dbReference type="RefSeq" id="WP_188894532.1">
    <property type="nucleotide sequence ID" value="NZ_BMMZ01000003.1"/>
</dbReference>
<organism evidence="5 6">
    <name type="scientific">Microlunatus endophyticus</name>
    <dbReference type="NCBI Taxonomy" id="1716077"/>
    <lineage>
        <taxon>Bacteria</taxon>
        <taxon>Bacillati</taxon>
        <taxon>Actinomycetota</taxon>
        <taxon>Actinomycetes</taxon>
        <taxon>Propionibacteriales</taxon>
        <taxon>Propionibacteriaceae</taxon>
        <taxon>Microlunatus</taxon>
    </lineage>
</organism>
<evidence type="ECO:0000256" key="1">
    <source>
        <dbReference type="ARBA" id="ARBA00022801"/>
    </source>
</evidence>
<name>A0A917S5V8_9ACTN</name>
<dbReference type="PANTHER" id="PTHR42776">
    <property type="entry name" value="SERINE PEPTIDASE S9 FAMILY MEMBER"/>
    <property type="match status" value="1"/>
</dbReference>
<keyword evidence="1" id="KW-0378">Hydrolase</keyword>
<dbReference type="SUPFAM" id="SSF53474">
    <property type="entry name" value="alpha/beta-Hydrolases"/>
    <property type="match status" value="1"/>
</dbReference>
<dbReference type="GO" id="GO:0004252">
    <property type="term" value="F:serine-type endopeptidase activity"/>
    <property type="evidence" value="ECO:0007669"/>
    <property type="project" value="TreeGrafter"/>
</dbReference>
<feature type="region of interest" description="Disordered" evidence="3">
    <location>
        <begin position="41"/>
        <end position="79"/>
    </location>
</feature>
<dbReference type="Pfam" id="PF00326">
    <property type="entry name" value="Peptidase_S9"/>
    <property type="match status" value="1"/>
</dbReference>
<reference evidence="5" key="1">
    <citation type="journal article" date="2014" name="Int. J. Syst. Evol. Microbiol.">
        <title>Complete genome sequence of Corynebacterium casei LMG S-19264T (=DSM 44701T), isolated from a smear-ripened cheese.</title>
        <authorList>
            <consortium name="US DOE Joint Genome Institute (JGI-PGF)"/>
            <person name="Walter F."/>
            <person name="Albersmeier A."/>
            <person name="Kalinowski J."/>
            <person name="Ruckert C."/>
        </authorList>
    </citation>
    <scope>NUCLEOTIDE SEQUENCE</scope>
    <source>
        <strain evidence="5">CGMCC 4.7306</strain>
    </source>
</reference>
<gene>
    <name evidence="5" type="ORF">GCM10011575_14490</name>
</gene>
<comment type="caution">
    <text evidence="5">The sequence shown here is derived from an EMBL/GenBank/DDBJ whole genome shotgun (WGS) entry which is preliminary data.</text>
</comment>
<dbReference type="InterPro" id="IPR001375">
    <property type="entry name" value="Peptidase_S9_cat"/>
</dbReference>
<dbReference type="InterPro" id="IPR011659">
    <property type="entry name" value="WD40"/>
</dbReference>
<dbReference type="Gene3D" id="3.40.50.1820">
    <property type="entry name" value="alpha/beta hydrolase"/>
    <property type="match status" value="1"/>
</dbReference>
<evidence type="ECO:0000313" key="5">
    <source>
        <dbReference type="EMBL" id="GGL57235.1"/>
    </source>
</evidence>
<accession>A0A917S5V8</accession>
<evidence type="ECO:0000259" key="4">
    <source>
        <dbReference type="Pfam" id="PF00326"/>
    </source>
</evidence>
<protein>
    <recommendedName>
        <fullName evidence="4">Peptidase S9 prolyl oligopeptidase catalytic domain-containing protein</fullName>
    </recommendedName>
</protein>
<dbReference type="SUPFAM" id="SSF82171">
    <property type="entry name" value="DPP6 N-terminal domain-like"/>
    <property type="match status" value="1"/>
</dbReference>
<dbReference type="AlphaFoldDB" id="A0A917S5V8"/>
<evidence type="ECO:0000313" key="6">
    <source>
        <dbReference type="Proteomes" id="UP000613840"/>
    </source>
</evidence>
<evidence type="ECO:0000256" key="3">
    <source>
        <dbReference type="SAM" id="MobiDB-lite"/>
    </source>
</evidence>
<reference evidence="5" key="2">
    <citation type="submission" date="2020-09" db="EMBL/GenBank/DDBJ databases">
        <authorList>
            <person name="Sun Q."/>
            <person name="Zhou Y."/>
        </authorList>
    </citation>
    <scope>NUCLEOTIDE SEQUENCE</scope>
    <source>
        <strain evidence="5">CGMCC 4.7306</strain>
    </source>
</reference>